<sequence>MTGVAVVKYLSFSVLLIITSLVFLSGCLGEVPAGQVSGENTYSAGDSEPPGIFNDTSGDSLSDNDRMDLRYAFMQLNLSVSDGYLTGDNYSVRIIRGTNADIYGNCDSWIVGAVSDGKNVLLKYTLPGWQEEEWPGVLYGGEINTDEIIPSAELFEKNYDLITGITDNSESSHMDIEITSGYYRIFINDRGNLTALKFDSMTGDVV</sequence>
<evidence type="ECO:0000313" key="3">
    <source>
        <dbReference type="Proteomes" id="UP000005741"/>
    </source>
</evidence>
<evidence type="ECO:0000256" key="1">
    <source>
        <dbReference type="SAM" id="MobiDB-lite"/>
    </source>
</evidence>
<name>H1YXK8_9EURY</name>
<gene>
    <name evidence="2" type="ORF">Metlim_0855</name>
</gene>
<accession>H1YXK8</accession>
<dbReference type="HOGENOM" id="CLU_1329479_0_0_2"/>
<dbReference type="Proteomes" id="UP000005741">
    <property type="component" value="Chromosome"/>
</dbReference>
<protein>
    <submittedName>
        <fullName evidence="2">Uncharacterized protein</fullName>
    </submittedName>
</protein>
<dbReference type="AlphaFoldDB" id="H1YXK8"/>
<dbReference type="EMBL" id="CM001436">
    <property type="protein sequence ID" value="EHQ34977.1"/>
    <property type="molecule type" value="Genomic_DNA"/>
</dbReference>
<reference evidence="2 3" key="1">
    <citation type="submission" date="2011-10" db="EMBL/GenBank/DDBJ databases">
        <title>The Improved High-Quality Draft genome of Methanoplanus limicola DSM 2279.</title>
        <authorList>
            <consortium name="US DOE Joint Genome Institute (JGI-PGF)"/>
            <person name="Lucas S."/>
            <person name="Copeland A."/>
            <person name="Lapidus A."/>
            <person name="Glavina del Rio T."/>
            <person name="Dalin E."/>
            <person name="Tice H."/>
            <person name="Bruce D."/>
            <person name="Goodwin L."/>
            <person name="Pitluck S."/>
            <person name="Peters L."/>
            <person name="Mikhailova N."/>
            <person name="Lu M."/>
            <person name="Kyrpides N."/>
            <person name="Mavromatis K."/>
            <person name="Ivanova N."/>
            <person name="Markowitz V."/>
            <person name="Cheng J.-F."/>
            <person name="Hugenholtz P."/>
            <person name="Woyke T."/>
            <person name="Wu D."/>
            <person name="Wirth R."/>
            <person name="Brambilla E.-M."/>
            <person name="Klenk H.-P."/>
            <person name="Eisen J.A."/>
        </authorList>
    </citation>
    <scope>NUCLEOTIDE SEQUENCE [LARGE SCALE GENOMIC DNA]</scope>
    <source>
        <strain evidence="2 3">DSM 2279</strain>
    </source>
</reference>
<evidence type="ECO:0000313" key="2">
    <source>
        <dbReference type="EMBL" id="EHQ34977.1"/>
    </source>
</evidence>
<dbReference type="InParanoid" id="H1YXK8"/>
<proteinExistence type="predicted"/>
<dbReference type="STRING" id="937775.Metlim_0855"/>
<feature type="region of interest" description="Disordered" evidence="1">
    <location>
        <begin position="39"/>
        <end position="60"/>
    </location>
</feature>
<organism evidence="2 3">
    <name type="scientific">Methanoplanus limicola DSM 2279</name>
    <dbReference type="NCBI Taxonomy" id="937775"/>
    <lineage>
        <taxon>Archaea</taxon>
        <taxon>Methanobacteriati</taxon>
        <taxon>Methanobacteriota</taxon>
        <taxon>Stenosarchaea group</taxon>
        <taxon>Methanomicrobia</taxon>
        <taxon>Methanomicrobiales</taxon>
        <taxon>Methanomicrobiaceae</taxon>
        <taxon>Methanoplanus</taxon>
    </lineage>
</organism>
<keyword evidence="3" id="KW-1185">Reference proteome</keyword>